<evidence type="ECO:0000256" key="2">
    <source>
        <dbReference type="SAM" id="Phobius"/>
    </source>
</evidence>
<name>A0AAV4GL67_9GAST</name>
<feature type="transmembrane region" description="Helical" evidence="2">
    <location>
        <begin position="12"/>
        <end position="31"/>
    </location>
</feature>
<keyword evidence="2" id="KW-0812">Transmembrane</keyword>
<dbReference type="AlphaFoldDB" id="A0AAV4GL67"/>
<protein>
    <submittedName>
        <fullName evidence="3">Retrovirus-related Pol polyprotein LINE-1</fullName>
    </submittedName>
</protein>
<dbReference type="Proteomes" id="UP000762676">
    <property type="component" value="Unassembled WGS sequence"/>
</dbReference>
<organism evidence="3 4">
    <name type="scientific">Elysia marginata</name>
    <dbReference type="NCBI Taxonomy" id="1093978"/>
    <lineage>
        <taxon>Eukaryota</taxon>
        <taxon>Metazoa</taxon>
        <taxon>Spiralia</taxon>
        <taxon>Lophotrochozoa</taxon>
        <taxon>Mollusca</taxon>
        <taxon>Gastropoda</taxon>
        <taxon>Heterobranchia</taxon>
        <taxon>Euthyneura</taxon>
        <taxon>Panpulmonata</taxon>
        <taxon>Sacoglossa</taxon>
        <taxon>Placobranchoidea</taxon>
        <taxon>Plakobranchidae</taxon>
        <taxon>Elysia</taxon>
    </lineage>
</organism>
<proteinExistence type="predicted"/>
<feature type="region of interest" description="Disordered" evidence="1">
    <location>
        <begin position="36"/>
        <end position="63"/>
    </location>
</feature>
<gene>
    <name evidence="3" type="ORF">ElyMa_002447700</name>
</gene>
<evidence type="ECO:0000256" key="1">
    <source>
        <dbReference type="SAM" id="MobiDB-lite"/>
    </source>
</evidence>
<keyword evidence="4" id="KW-1185">Reference proteome</keyword>
<keyword evidence="2" id="KW-1133">Transmembrane helix</keyword>
<feature type="compositionally biased region" description="Basic and acidic residues" evidence="1">
    <location>
        <begin position="40"/>
        <end position="63"/>
    </location>
</feature>
<reference evidence="3 4" key="1">
    <citation type="journal article" date="2021" name="Elife">
        <title>Chloroplast acquisition without the gene transfer in kleptoplastic sea slugs, Plakobranchus ocellatus.</title>
        <authorList>
            <person name="Maeda T."/>
            <person name="Takahashi S."/>
            <person name="Yoshida T."/>
            <person name="Shimamura S."/>
            <person name="Takaki Y."/>
            <person name="Nagai Y."/>
            <person name="Toyoda A."/>
            <person name="Suzuki Y."/>
            <person name="Arimoto A."/>
            <person name="Ishii H."/>
            <person name="Satoh N."/>
            <person name="Nishiyama T."/>
            <person name="Hasebe M."/>
            <person name="Maruyama T."/>
            <person name="Minagawa J."/>
            <person name="Obokata J."/>
            <person name="Shigenobu S."/>
        </authorList>
    </citation>
    <scope>NUCLEOTIDE SEQUENCE [LARGE SCALE GENOMIC DNA]</scope>
</reference>
<evidence type="ECO:0000313" key="4">
    <source>
        <dbReference type="Proteomes" id="UP000762676"/>
    </source>
</evidence>
<comment type="caution">
    <text evidence="3">The sequence shown here is derived from an EMBL/GenBank/DDBJ whole genome shotgun (WGS) entry which is preliminary data.</text>
</comment>
<evidence type="ECO:0000313" key="3">
    <source>
        <dbReference type="EMBL" id="GFR85683.1"/>
    </source>
</evidence>
<feature type="region of interest" description="Disordered" evidence="1">
    <location>
        <begin position="127"/>
        <end position="147"/>
    </location>
</feature>
<keyword evidence="2" id="KW-0472">Membrane</keyword>
<dbReference type="EMBL" id="BMAT01005024">
    <property type="protein sequence ID" value="GFR85683.1"/>
    <property type="molecule type" value="Genomic_DNA"/>
</dbReference>
<sequence>MNKKKMMMMIIMMVKMTIVMLMVMMMMMMMIDDDDDDDDNHGGGRDKQTKNIPKTERQAEKSKILQRKLKWYGHATRSSGLAKTIIQGTVNGDRTRGRQNKRWADIREWTGLELINTLRIAEDREEWKAGVRRSSTAPRRIPNHSKG</sequence>
<accession>A0AAV4GL67</accession>